<evidence type="ECO:0000313" key="5">
    <source>
        <dbReference type="EMBL" id="EXJ88725.1"/>
    </source>
</evidence>
<protein>
    <recommendedName>
        <fullName evidence="4">3-beta hydroxysteroid dehydrogenase/isomerase domain-containing protein</fullName>
    </recommendedName>
</protein>
<dbReference type="STRING" id="1182541.W9YGC1"/>
<evidence type="ECO:0000256" key="1">
    <source>
        <dbReference type="ARBA" id="ARBA00009219"/>
    </source>
</evidence>
<feature type="region of interest" description="Disordered" evidence="3">
    <location>
        <begin position="37"/>
        <end position="78"/>
    </location>
</feature>
<dbReference type="PROSITE" id="PS51257">
    <property type="entry name" value="PROKAR_LIPOPROTEIN"/>
    <property type="match status" value="1"/>
</dbReference>
<evidence type="ECO:0000313" key="6">
    <source>
        <dbReference type="Proteomes" id="UP000019484"/>
    </source>
</evidence>
<dbReference type="Gene3D" id="3.40.50.720">
    <property type="entry name" value="NAD(P)-binding Rossmann-like Domain"/>
    <property type="match status" value="1"/>
</dbReference>
<dbReference type="Proteomes" id="UP000019484">
    <property type="component" value="Unassembled WGS sequence"/>
</dbReference>
<dbReference type="RefSeq" id="XP_007724731.1">
    <property type="nucleotide sequence ID" value="XM_007726541.1"/>
</dbReference>
<name>W9YGC1_9EURO</name>
<feature type="domain" description="3-beta hydroxysteroid dehydrogenase/isomerase" evidence="4">
    <location>
        <begin position="104"/>
        <end position="361"/>
    </location>
</feature>
<dbReference type="HOGENOM" id="CLU_007383_6_8_1"/>
<proteinExistence type="inferred from homology"/>
<evidence type="ECO:0000256" key="3">
    <source>
        <dbReference type="SAM" id="MobiDB-lite"/>
    </source>
</evidence>
<keyword evidence="6" id="KW-1185">Reference proteome</keyword>
<gene>
    <name evidence="5" type="ORF">A1O1_05657</name>
</gene>
<dbReference type="GO" id="GO:0016616">
    <property type="term" value="F:oxidoreductase activity, acting on the CH-OH group of donors, NAD or NADP as acceptor"/>
    <property type="evidence" value="ECO:0007669"/>
    <property type="project" value="InterPro"/>
</dbReference>
<dbReference type="PANTHER" id="PTHR43245">
    <property type="entry name" value="BIFUNCTIONAL POLYMYXIN RESISTANCE PROTEIN ARNA"/>
    <property type="match status" value="1"/>
</dbReference>
<sequence>MARNRPSPKSYGTVLVVGGCGFLGSRVVDQLLNFPSEDAGVGESQPESHLGPGKASSRDGAGNGQSLERHSYEVHSPATSDITTITYPSLRSRYPPISSSGTRVHALDLRCTQHVFPNCTYHEADITNADALLEVFRKVKPDVVINTASPSWEAPAEILKKVNIDGTQTLLEVAGGKLGDWGGTCGVFVHTSSASVVHDGESDLINADERYPYVCPNPREYYSETKVHAEKLALEANDKPDYGHMLTCAVRPAGIVGEGDRAGFSGGILRTASVAPGWQLHIQIGSGDNLFDNTYVHNVVYGLLCAADALLTTRARRQSGKAIELDHERVDGEAFNVTNDQPAYFWDSSRYLYSRYGRDINTDKIWVLPSGLAYAVGAAAETFNWLSGRKGKLNRQTVKYACIHRYYSCEKLRRRTGYMPIVPIDEGFARAVKEYKLHEEETRQTQGQKKTQ</sequence>
<evidence type="ECO:0000259" key="4">
    <source>
        <dbReference type="Pfam" id="PF01073"/>
    </source>
</evidence>
<dbReference type="InterPro" id="IPR036291">
    <property type="entry name" value="NAD(P)-bd_dom_sf"/>
</dbReference>
<accession>W9YGC1</accession>
<dbReference type="InterPro" id="IPR002225">
    <property type="entry name" value="3Beta_OHSteriod_DH/Estase"/>
</dbReference>
<dbReference type="GO" id="GO:0006694">
    <property type="term" value="P:steroid biosynthetic process"/>
    <property type="evidence" value="ECO:0007669"/>
    <property type="project" value="InterPro"/>
</dbReference>
<dbReference type="InterPro" id="IPR050177">
    <property type="entry name" value="Lipid_A_modif_metabolic_enz"/>
</dbReference>
<dbReference type="OrthoDB" id="10058185at2759"/>
<keyword evidence="2" id="KW-0560">Oxidoreductase</keyword>
<dbReference type="SUPFAM" id="SSF51735">
    <property type="entry name" value="NAD(P)-binding Rossmann-fold domains"/>
    <property type="match status" value="1"/>
</dbReference>
<evidence type="ECO:0000256" key="2">
    <source>
        <dbReference type="ARBA" id="ARBA00023002"/>
    </source>
</evidence>
<comment type="similarity">
    <text evidence="1">Belongs to the 3-beta-HSD family.</text>
</comment>
<dbReference type="Pfam" id="PF01073">
    <property type="entry name" value="3Beta_HSD"/>
    <property type="match status" value="1"/>
</dbReference>
<comment type="caution">
    <text evidence="5">The sequence shown here is derived from an EMBL/GenBank/DDBJ whole genome shotgun (WGS) entry which is preliminary data.</text>
</comment>
<dbReference type="AlphaFoldDB" id="W9YGC1"/>
<dbReference type="GeneID" id="19160530"/>
<dbReference type="PANTHER" id="PTHR43245:SF51">
    <property type="entry name" value="SHORT CHAIN DEHYDROGENASE_REDUCTASE FAMILY 42E, MEMBER 2"/>
    <property type="match status" value="1"/>
</dbReference>
<dbReference type="eggNOG" id="KOG1430">
    <property type="taxonomic scope" value="Eukaryota"/>
</dbReference>
<dbReference type="EMBL" id="AMWN01000004">
    <property type="protein sequence ID" value="EXJ88725.1"/>
    <property type="molecule type" value="Genomic_DNA"/>
</dbReference>
<organism evidence="5 6">
    <name type="scientific">Capronia coronata CBS 617.96</name>
    <dbReference type="NCBI Taxonomy" id="1182541"/>
    <lineage>
        <taxon>Eukaryota</taxon>
        <taxon>Fungi</taxon>
        <taxon>Dikarya</taxon>
        <taxon>Ascomycota</taxon>
        <taxon>Pezizomycotina</taxon>
        <taxon>Eurotiomycetes</taxon>
        <taxon>Chaetothyriomycetidae</taxon>
        <taxon>Chaetothyriales</taxon>
        <taxon>Herpotrichiellaceae</taxon>
        <taxon>Capronia</taxon>
    </lineage>
</organism>
<reference evidence="5 6" key="1">
    <citation type="submission" date="2013-03" db="EMBL/GenBank/DDBJ databases">
        <title>The Genome Sequence of Capronia coronata CBS 617.96.</title>
        <authorList>
            <consortium name="The Broad Institute Genomics Platform"/>
            <person name="Cuomo C."/>
            <person name="de Hoog S."/>
            <person name="Gorbushina A."/>
            <person name="Walker B."/>
            <person name="Young S.K."/>
            <person name="Zeng Q."/>
            <person name="Gargeya S."/>
            <person name="Fitzgerald M."/>
            <person name="Haas B."/>
            <person name="Abouelleil A."/>
            <person name="Allen A.W."/>
            <person name="Alvarado L."/>
            <person name="Arachchi H.M."/>
            <person name="Berlin A.M."/>
            <person name="Chapman S.B."/>
            <person name="Gainer-Dewar J."/>
            <person name="Goldberg J."/>
            <person name="Griggs A."/>
            <person name="Gujja S."/>
            <person name="Hansen M."/>
            <person name="Howarth C."/>
            <person name="Imamovic A."/>
            <person name="Ireland A."/>
            <person name="Larimer J."/>
            <person name="McCowan C."/>
            <person name="Murphy C."/>
            <person name="Pearson M."/>
            <person name="Poon T.W."/>
            <person name="Priest M."/>
            <person name="Roberts A."/>
            <person name="Saif S."/>
            <person name="Shea T."/>
            <person name="Sisk P."/>
            <person name="Sykes S."/>
            <person name="Wortman J."/>
            <person name="Nusbaum C."/>
            <person name="Birren B."/>
        </authorList>
    </citation>
    <scope>NUCLEOTIDE SEQUENCE [LARGE SCALE GENOMIC DNA]</scope>
    <source>
        <strain evidence="5 6">CBS 617.96</strain>
    </source>
</reference>